<dbReference type="CDD" id="cd13182">
    <property type="entry name" value="EVH1-like_Dcp1"/>
    <property type="match status" value="1"/>
</dbReference>
<dbReference type="EMBL" id="LWDD02000481">
    <property type="protein sequence ID" value="KAE8260214.1"/>
    <property type="molecule type" value="Genomic_DNA"/>
</dbReference>
<dbReference type="GO" id="GO:0003729">
    <property type="term" value="F:mRNA binding"/>
    <property type="evidence" value="ECO:0007669"/>
    <property type="project" value="TreeGrafter"/>
</dbReference>
<feature type="region of interest" description="Disordered" evidence="5">
    <location>
        <begin position="56"/>
        <end position="82"/>
    </location>
</feature>
<dbReference type="Gene3D" id="2.30.29.30">
    <property type="entry name" value="Pleckstrin-homology domain (PH domain)/Phosphotyrosine-binding domain (PTB)"/>
    <property type="match status" value="1"/>
</dbReference>
<dbReference type="GO" id="GO:0000290">
    <property type="term" value="P:deadenylation-dependent decapping of nuclear-transcribed mRNA"/>
    <property type="evidence" value="ECO:0007669"/>
    <property type="project" value="InterPro"/>
</dbReference>
<dbReference type="SUPFAM" id="SSF50729">
    <property type="entry name" value="PH domain-like"/>
    <property type="match status" value="1"/>
</dbReference>
<dbReference type="AlphaFoldDB" id="A0A177UDS1"/>
<organism evidence="7 8">
    <name type="scientific">Tilletia caries</name>
    <name type="common">wheat bunt fungus</name>
    <dbReference type="NCBI Taxonomy" id="13290"/>
    <lineage>
        <taxon>Eukaryota</taxon>
        <taxon>Fungi</taxon>
        <taxon>Dikarya</taxon>
        <taxon>Basidiomycota</taxon>
        <taxon>Ustilaginomycotina</taxon>
        <taxon>Exobasidiomycetes</taxon>
        <taxon>Tilletiales</taxon>
        <taxon>Tilletiaceae</taxon>
        <taxon>Tilletia</taxon>
    </lineage>
</organism>
<dbReference type="PANTHER" id="PTHR16290">
    <property type="entry name" value="TRANSCRIPTION FACTOR SMIF DECAPPING ENZYME DCP1"/>
    <property type="match status" value="1"/>
</dbReference>
<evidence type="ECO:0000313" key="9">
    <source>
        <dbReference type="Proteomes" id="UP000836402"/>
    </source>
</evidence>
<dbReference type="PANTHER" id="PTHR16290:SF0">
    <property type="entry name" value="DECAPPING PROTEIN 1, ISOFORM A"/>
    <property type="match status" value="1"/>
</dbReference>
<dbReference type="InterPro" id="IPR011993">
    <property type="entry name" value="PH-like_dom_sf"/>
</dbReference>
<reference evidence="7" key="1">
    <citation type="submission" date="2016-04" db="EMBL/GenBank/DDBJ databases">
        <authorList>
            <person name="Nguyen H.D."/>
            <person name="Kesanakurti P."/>
            <person name="Cullis J."/>
            <person name="Levesque C.A."/>
            <person name="Hambleton S."/>
        </authorList>
    </citation>
    <scope>NUCLEOTIDE SEQUENCE</scope>
    <source>
        <strain evidence="7">DAOMC 238032</strain>
    </source>
</reference>
<evidence type="ECO:0008006" key="10">
    <source>
        <dbReference type="Google" id="ProtNLM"/>
    </source>
</evidence>
<keyword evidence="4" id="KW-0507">mRNA processing</keyword>
<evidence type="ECO:0000313" key="8">
    <source>
        <dbReference type="Proteomes" id="UP000077671"/>
    </source>
</evidence>
<reference evidence="7" key="2">
    <citation type="journal article" date="2019" name="IMA Fungus">
        <title>Genome sequencing and comparison of five Tilletia species to identify candidate genes for the detection of regulated species infecting wheat.</title>
        <authorList>
            <person name="Nguyen H.D.T."/>
            <person name="Sultana T."/>
            <person name="Kesanakurti P."/>
            <person name="Hambleton S."/>
        </authorList>
    </citation>
    <scope>NUCLEOTIDE SEQUENCE</scope>
    <source>
        <strain evidence="7">DAOMC 238032</strain>
    </source>
</reference>
<reference evidence="6" key="3">
    <citation type="submission" date="2020-10" db="EMBL/GenBank/DDBJ databases">
        <authorList>
            <person name="Sedaghatjoo S."/>
        </authorList>
    </citation>
    <scope>NUCLEOTIDE SEQUENCE</scope>
    <source>
        <strain evidence="6">AZH3</strain>
    </source>
</reference>
<proteinExistence type="inferred from homology"/>
<evidence type="ECO:0000313" key="7">
    <source>
        <dbReference type="EMBL" id="KAE8260214.1"/>
    </source>
</evidence>
<evidence type="ECO:0000256" key="2">
    <source>
        <dbReference type="ARBA" id="ARBA00008778"/>
    </source>
</evidence>
<sequence length="293" mass="31651">MKKFRSFGVSARAPESPHHLHHLPALSQCRLEDGSGHSQLELDEAADDTARVKRESEVMARKKKTPAAPANAPTETRAQAAAAEHAKRTFNLAVLRKHIPAISTLASSASFVVLYVHSEETGSWTKTGIEGPLFLFSIDSAWAQTPAARALASIAPNKAPPPNATHGFVILNRNGLENFVVYITAADDIEITPQFILYRPDMTPADQALARAQQADDEDDDDAGATFAIWVFEEEERQLIGQELEQLHALAANVEPEAHSVDPTPTQNAAPASAQTLLDLLFQSVAPTQSTPA</sequence>
<dbReference type="GO" id="GO:0008047">
    <property type="term" value="F:enzyme activator activity"/>
    <property type="evidence" value="ECO:0007669"/>
    <property type="project" value="InterPro"/>
</dbReference>
<name>A0A177UDS1_9BASI</name>
<comment type="similarity">
    <text evidence="2">Belongs to the DCP1 family.</text>
</comment>
<dbReference type="GO" id="GO:0000932">
    <property type="term" value="C:P-body"/>
    <property type="evidence" value="ECO:0007669"/>
    <property type="project" value="TreeGrafter"/>
</dbReference>
<dbReference type="EMBL" id="CAJHJG010001461">
    <property type="protein sequence ID" value="CAD6912640.1"/>
    <property type="molecule type" value="Genomic_DNA"/>
</dbReference>
<feature type="compositionally biased region" description="Low complexity" evidence="5">
    <location>
        <begin position="66"/>
        <end position="82"/>
    </location>
</feature>
<keyword evidence="3" id="KW-0963">Cytoplasm</keyword>
<dbReference type="GO" id="GO:0031087">
    <property type="term" value="P:deadenylation-independent decapping of nuclear-transcribed mRNA"/>
    <property type="evidence" value="ECO:0007669"/>
    <property type="project" value="TreeGrafter"/>
</dbReference>
<dbReference type="Proteomes" id="UP000836402">
    <property type="component" value="Unassembled WGS sequence"/>
</dbReference>
<comment type="caution">
    <text evidence="7">The sequence shown here is derived from an EMBL/GenBank/DDBJ whole genome shotgun (WGS) entry which is preliminary data.</text>
</comment>
<accession>A0A177UDS1</accession>
<dbReference type="Pfam" id="PF06058">
    <property type="entry name" value="DCP1"/>
    <property type="match status" value="1"/>
</dbReference>
<protein>
    <recommendedName>
        <fullName evidence="10">PH domain-like protein</fullName>
    </recommendedName>
</protein>
<dbReference type="InterPro" id="IPR010334">
    <property type="entry name" value="Dcp1"/>
</dbReference>
<gene>
    <name evidence="7" type="ORF">A4X03_0g3876</name>
    <name evidence="6" type="ORF">JKIAZH3_G9191</name>
</gene>
<comment type="subcellular location">
    <subcellularLocation>
        <location evidence="1">Cytoplasm</location>
    </subcellularLocation>
</comment>
<keyword evidence="9" id="KW-1185">Reference proteome</keyword>
<evidence type="ECO:0000256" key="3">
    <source>
        <dbReference type="ARBA" id="ARBA00022490"/>
    </source>
</evidence>
<evidence type="ECO:0000256" key="4">
    <source>
        <dbReference type="ARBA" id="ARBA00022664"/>
    </source>
</evidence>
<dbReference type="Proteomes" id="UP000077671">
    <property type="component" value="Unassembled WGS sequence"/>
</dbReference>
<dbReference type="GO" id="GO:0006397">
    <property type="term" value="P:mRNA processing"/>
    <property type="evidence" value="ECO:0007669"/>
    <property type="project" value="UniProtKB-KW"/>
</dbReference>
<evidence type="ECO:0000256" key="1">
    <source>
        <dbReference type="ARBA" id="ARBA00004496"/>
    </source>
</evidence>
<evidence type="ECO:0000313" key="6">
    <source>
        <dbReference type="EMBL" id="CAD6912640.1"/>
    </source>
</evidence>
<evidence type="ECO:0000256" key="5">
    <source>
        <dbReference type="SAM" id="MobiDB-lite"/>
    </source>
</evidence>